<gene>
    <name evidence="1" type="ORF">Moror_14156</name>
</gene>
<keyword evidence="2" id="KW-1185">Reference proteome</keyword>
<dbReference type="AlphaFoldDB" id="V2X6I4"/>
<accession>V2X6I4</accession>
<reference evidence="1 2" key="1">
    <citation type="journal article" date="2014" name="BMC Genomics">
        <title>Genome and secretome analysis of the hemibiotrophic fungal pathogen, Moniliophthora roreri, which causes frosty pod rot disease of cacao: mechanisms of the biotrophic and necrotrophic phases.</title>
        <authorList>
            <person name="Meinhardt L.W."/>
            <person name="Costa G.G.L."/>
            <person name="Thomazella D.P.T."/>
            <person name="Teixeira P.J.P.L."/>
            <person name="Carazzolle M.F."/>
            <person name="Schuster S.C."/>
            <person name="Carlson J.E."/>
            <person name="Guiltinan M.J."/>
            <person name="Mieczkowski P."/>
            <person name="Farmer A."/>
            <person name="Ramaraj T."/>
            <person name="Crozier J."/>
            <person name="Davis R.E."/>
            <person name="Shao J."/>
            <person name="Melnick R.L."/>
            <person name="Pereira G.A.G."/>
            <person name="Bailey B.A."/>
        </authorList>
    </citation>
    <scope>NUCLEOTIDE SEQUENCE [LARGE SCALE GENOMIC DNA]</scope>
    <source>
        <strain evidence="1 2">MCA 2997</strain>
    </source>
</reference>
<dbReference type="HOGENOM" id="CLU_2671617_0_0_1"/>
<protein>
    <submittedName>
        <fullName evidence="1">Fad binding domain-containing protein</fullName>
    </submittedName>
</protein>
<dbReference type="KEGG" id="mrr:Moror_14156"/>
<sequence length="75" mass="7973">MCGLRLVVKNTGHDLSGRSALKGSSILWTHRTTECHDSFVLTGAPASAESYTVITLSAGVQWAKQMKQSSCTSSS</sequence>
<proteinExistence type="predicted"/>
<dbReference type="Proteomes" id="UP000017559">
    <property type="component" value="Unassembled WGS sequence"/>
</dbReference>
<dbReference type="InterPro" id="IPR016169">
    <property type="entry name" value="FAD-bd_PCMH_sub2"/>
</dbReference>
<name>V2X6I4_MONRO</name>
<evidence type="ECO:0000313" key="2">
    <source>
        <dbReference type="Proteomes" id="UP000017559"/>
    </source>
</evidence>
<organism evidence="1 2">
    <name type="scientific">Moniliophthora roreri (strain MCA 2997)</name>
    <name type="common">Cocoa frosty pod rot fungus</name>
    <name type="synonym">Crinipellis roreri</name>
    <dbReference type="NCBI Taxonomy" id="1381753"/>
    <lineage>
        <taxon>Eukaryota</taxon>
        <taxon>Fungi</taxon>
        <taxon>Dikarya</taxon>
        <taxon>Basidiomycota</taxon>
        <taxon>Agaricomycotina</taxon>
        <taxon>Agaricomycetes</taxon>
        <taxon>Agaricomycetidae</taxon>
        <taxon>Agaricales</taxon>
        <taxon>Marasmiineae</taxon>
        <taxon>Marasmiaceae</taxon>
        <taxon>Moniliophthora</taxon>
    </lineage>
</organism>
<dbReference type="Gene3D" id="3.30.465.10">
    <property type="match status" value="1"/>
</dbReference>
<comment type="caution">
    <text evidence="1">The sequence shown here is derived from an EMBL/GenBank/DDBJ whole genome shotgun (WGS) entry which is preliminary data.</text>
</comment>
<dbReference type="EMBL" id="AWSO01000121">
    <property type="protein sequence ID" value="ESK94763.1"/>
    <property type="molecule type" value="Genomic_DNA"/>
</dbReference>
<evidence type="ECO:0000313" key="1">
    <source>
        <dbReference type="EMBL" id="ESK94763.1"/>
    </source>
</evidence>